<dbReference type="RefSeq" id="WP_046137012.1">
    <property type="nucleotide sequence ID" value="NZ_LAJF01000149.1"/>
</dbReference>
<dbReference type="GO" id="GO:0016887">
    <property type="term" value="F:ATP hydrolysis activity"/>
    <property type="evidence" value="ECO:0007669"/>
    <property type="project" value="InterPro"/>
</dbReference>
<gene>
    <name evidence="4" type="ORF">VW29_19750</name>
</gene>
<accession>A0A0F5L578</accession>
<dbReference type="Proteomes" id="UP000033608">
    <property type="component" value="Unassembled WGS sequence"/>
</dbReference>
<evidence type="ECO:0000259" key="3">
    <source>
        <dbReference type="Pfam" id="PF00005"/>
    </source>
</evidence>
<proteinExistence type="predicted"/>
<dbReference type="OrthoDB" id="9808609at2"/>
<organism evidence="4 5">
    <name type="scientific">Devosia limi DSM 17137</name>
    <dbReference type="NCBI Taxonomy" id="1121477"/>
    <lineage>
        <taxon>Bacteria</taxon>
        <taxon>Pseudomonadati</taxon>
        <taxon>Pseudomonadota</taxon>
        <taxon>Alphaproteobacteria</taxon>
        <taxon>Hyphomicrobiales</taxon>
        <taxon>Devosiaceae</taxon>
        <taxon>Devosia</taxon>
    </lineage>
</organism>
<dbReference type="Pfam" id="PF00005">
    <property type="entry name" value="ABC_tran"/>
    <property type="match status" value="1"/>
</dbReference>
<dbReference type="GO" id="GO:0016740">
    <property type="term" value="F:transferase activity"/>
    <property type="evidence" value="ECO:0007669"/>
    <property type="project" value="UniProtKB-KW"/>
</dbReference>
<name>A0A0F5L578_9HYPH</name>
<evidence type="ECO:0000256" key="2">
    <source>
        <dbReference type="SAM" id="MobiDB-lite"/>
    </source>
</evidence>
<dbReference type="InterPro" id="IPR027417">
    <property type="entry name" value="P-loop_NTPase"/>
</dbReference>
<feature type="non-terminal residue" evidence="4">
    <location>
        <position position="1"/>
    </location>
</feature>
<dbReference type="PANTHER" id="PTHR19211">
    <property type="entry name" value="ATP-BINDING TRANSPORT PROTEIN-RELATED"/>
    <property type="match status" value="1"/>
</dbReference>
<evidence type="ECO:0000256" key="1">
    <source>
        <dbReference type="ARBA" id="ARBA00022737"/>
    </source>
</evidence>
<evidence type="ECO:0000313" key="5">
    <source>
        <dbReference type="Proteomes" id="UP000033608"/>
    </source>
</evidence>
<dbReference type="Gene3D" id="3.40.50.300">
    <property type="entry name" value="P-loop containing nucleotide triphosphate hydrolases"/>
    <property type="match status" value="1"/>
</dbReference>
<feature type="non-terminal residue" evidence="4">
    <location>
        <position position="142"/>
    </location>
</feature>
<dbReference type="InterPro" id="IPR050611">
    <property type="entry name" value="ABCF"/>
</dbReference>
<dbReference type="InterPro" id="IPR003439">
    <property type="entry name" value="ABC_transporter-like_ATP-bd"/>
</dbReference>
<dbReference type="PANTHER" id="PTHR19211:SF14">
    <property type="entry name" value="ATP-BINDING CASSETTE SUB-FAMILY F MEMBER 1"/>
    <property type="match status" value="1"/>
</dbReference>
<keyword evidence="1" id="KW-0677">Repeat</keyword>
<feature type="domain" description="ABC transporter" evidence="3">
    <location>
        <begin position="55"/>
        <end position="105"/>
    </location>
</feature>
<protein>
    <submittedName>
        <fullName evidence="4">Glycosyl transferase family 1</fullName>
    </submittedName>
</protein>
<evidence type="ECO:0000313" key="4">
    <source>
        <dbReference type="EMBL" id="KKB76787.1"/>
    </source>
</evidence>
<keyword evidence="5" id="KW-1185">Reference proteome</keyword>
<dbReference type="AlphaFoldDB" id="A0A0F5L578"/>
<feature type="region of interest" description="Disordered" evidence="2">
    <location>
        <begin position="1"/>
        <end position="22"/>
    </location>
</feature>
<sequence length="142" mass="15417">WERPGRSSATNTKLAADDSGMGVPHKCAERDAIIAVDGQIQHVFGGRDGYSLDGRAREVTDGLGFSQEMMDGAVGALSGGWKMRVALARILLMRPDALLLHDPSNHLDLESLISLEAFLHNHSPPMFITSPALDFLHRLCPT</sequence>
<reference evidence="4 5" key="1">
    <citation type="submission" date="2015-03" db="EMBL/GenBank/DDBJ databases">
        <authorList>
            <person name="Hassan Y.I."/>
            <person name="Lepp D."/>
            <person name="Zhou T."/>
        </authorList>
    </citation>
    <scope>NUCLEOTIDE SEQUENCE [LARGE SCALE GENOMIC DNA]</scope>
    <source>
        <strain evidence="4 5">DSM 17137</strain>
    </source>
</reference>
<keyword evidence="4" id="KW-0808">Transferase</keyword>
<dbReference type="GO" id="GO:0005524">
    <property type="term" value="F:ATP binding"/>
    <property type="evidence" value="ECO:0007669"/>
    <property type="project" value="InterPro"/>
</dbReference>
<comment type="caution">
    <text evidence="4">The sequence shown here is derived from an EMBL/GenBank/DDBJ whole genome shotgun (WGS) entry which is preliminary data.</text>
</comment>
<dbReference type="EMBL" id="LAJF01000149">
    <property type="protein sequence ID" value="KKB76787.1"/>
    <property type="molecule type" value="Genomic_DNA"/>
</dbReference>
<dbReference type="SUPFAM" id="SSF52540">
    <property type="entry name" value="P-loop containing nucleoside triphosphate hydrolases"/>
    <property type="match status" value="1"/>
</dbReference>